<feature type="domain" description="FYVE-type" evidence="8">
    <location>
        <begin position="384"/>
        <end position="454"/>
    </location>
</feature>
<dbReference type="InterPro" id="IPR002110">
    <property type="entry name" value="Ankyrin_rpt"/>
</dbReference>
<dbReference type="InterPro" id="IPR017455">
    <property type="entry name" value="Znf_FYVE-rel"/>
</dbReference>
<dbReference type="Gene3D" id="3.30.40.10">
    <property type="entry name" value="Zinc/RING finger domain, C3HC4 (zinc finger)"/>
    <property type="match status" value="1"/>
</dbReference>
<dbReference type="SMART" id="SM00064">
    <property type="entry name" value="FYVE"/>
    <property type="match status" value="1"/>
</dbReference>
<dbReference type="STRING" id="4846.A0A367J832"/>
<keyword evidence="2" id="KW-0677">Repeat</keyword>
<dbReference type="Proteomes" id="UP000253551">
    <property type="component" value="Unassembled WGS sequence"/>
</dbReference>
<dbReference type="Pfam" id="PF01363">
    <property type="entry name" value="FYVE"/>
    <property type="match status" value="1"/>
</dbReference>
<reference evidence="9 10" key="1">
    <citation type="journal article" date="2018" name="G3 (Bethesda)">
        <title>Phylogenetic and Phylogenomic Definition of Rhizopus Species.</title>
        <authorList>
            <person name="Gryganskyi A.P."/>
            <person name="Golan J."/>
            <person name="Dolatabadi S."/>
            <person name="Mondo S."/>
            <person name="Robb S."/>
            <person name="Idnurm A."/>
            <person name="Muszewska A."/>
            <person name="Steczkiewicz K."/>
            <person name="Masonjones S."/>
            <person name="Liao H.L."/>
            <person name="Gajdeczka M.T."/>
            <person name="Anike F."/>
            <person name="Vuek A."/>
            <person name="Anishchenko I.M."/>
            <person name="Voigt K."/>
            <person name="de Hoog G.S."/>
            <person name="Smith M.E."/>
            <person name="Heitman J."/>
            <person name="Vilgalys R."/>
            <person name="Stajich J.E."/>
        </authorList>
    </citation>
    <scope>NUCLEOTIDE SEQUENCE [LARGE SCALE GENOMIC DNA]</scope>
    <source>
        <strain evidence="9 10">LSU 92-RS-03</strain>
    </source>
</reference>
<feature type="repeat" description="ANK" evidence="6">
    <location>
        <begin position="79"/>
        <end position="111"/>
    </location>
</feature>
<dbReference type="Pfam" id="PF13857">
    <property type="entry name" value="Ank_5"/>
    <property type="match status" value="1"/>
</dbReference>
<dbReference type="SUPFAM" id="SSF48403">
    <property type="entry name" value="Ankyrin repeat"/>
    <property type="match status" value="1"/>
</dbReference>
<keyword evidence="1" id="KW-0479">Metal-binding</keyword>
<dbReference type="GO" id="GO:0008270">
    <property type="term" value="F:zinc ion binding"/>
    <property type="evidence" value="ECO:0007669"/>
    <property type="project" value="UniProtKB-KW"/>
</dbReference>
<proteinExistence type="predicted"/>
<dbReference type="SMART" id="SM00248">
    <property type="entry name" value="ANK"/>
    <property type="match status" value="5"/>
</dbReference>
<dbReference type="AlphaFoldDB" id="A0A367J832"/>
<evidence type="ECO:0000259" key="8">
    <source>
        <dbReference type="PROSITE" id="PS50178"/>
    </source>
</evidence>
<protein>
    <recommendedName>
        <fullName evidence="8">FYVE-type domain-containing protein</fullName>
    </recommendedName>
</protein>
<organism evidence="9 10">
    <name type="scientific">Rhizopus stolonifer</name>
    <name type="common">Rhizopus nigricans</name>
    <dbReference type="NCBI Taxonomy" id="4846"/>
    <lineage>
        <taxon>Eukaryota</taxon>
        <taxon>Fungi</taxon>
        <taxon>Fungi incertae sedis</taxon>
        <taxon>Mucoromycota</taxon>
        <taxon>Mucoromycotina</taxon>
        <taxon>Mucoromycetes</taxon>
        <taxon>Mucorales</taxon>
        <taxon>Mucorineae</taxon>
        <taxon>Rhizopodaceae</taxon>
        <taxon>Rhizopus</taxon>
    </lineage>
</organism>
<dbReference type="PANTHER" id="PTHR24171">
    <property type="entry name" value="ANKYRIN REPEAT DOMAIN-CONTAINING PROTEIN 39-RELATED"/>
    <property type="match status" value="1"/>
</dbReference>
<comment type="caution">
    <text evidence="9">The sequence shown here is derived from an EMBL/GenBank/DDBJ whole genome shotgun (WGS) entry which is preliminary data.</text>
</comment>
<dbReference type="InterPro" id="IPR036770">
    <property type="entry name" value="Ankyrin_rpt-contain_sf"/>
</dbReference>
<dbReference type="PROSITE" id="PS50297">
    <property type="entry name" value="ANK_REP_REGION"/>
    <property type="match status" value="3"/>
</dbReference>
<evidence type="ECO:0000256" key="4">
    <source>
        <dbReference type="ARBA" id="ARBA00022833"/>
    </source>
</evidence>
<evidence type="ECO:0000256" key="3">
    <source>
        <dbReference type="ARBA" id="ARBA00022771"/>
    </source>
</evidence>
<keyword evidence="3 7" id="KW-0863">Zinc-finger</keyword>
<evidence type="ECO:0000256" key="1">
    <source>
        <dbReference type="ARBA" id="ARBA00022723"/>
    </source>
</evidence>
<dbReference type="InterPro" id="IPR011011">
    <property type="entry name" value="Znf_FYVE_PHD"/>
</dbReference>
<evidence type="ECO:0000313" key="10">
    <source>
        <dbReference type="Proteomes" id="UP000253551"/>
    </source>
</evidence>
<dbReference type="Pfam" id="PF12796">
    <property type="entry name" value="Ank_2"/>
    <property type="match status" value="1"/>
</dbReference>
<keyword evidence="4" id="KW-0862">Zinc</keyword>
<keyword evidence="5 6" id="KW-0040">ANK repeat</keyword>
<sequence>MTTIIRTYNEPMLSIHTSVASGQLYLVQRLIADGCDPNLPHTTTGLRPIHFAASRGHIDLVQYLVESTHSCQIDAVDKEEETALLKAAYAGHFSVVKYLIEHGADYLHQDRDGWTALHNACSCGNFEMIKFLCSQPHIDVNITSKQGHTPLMNAASKGYVDIVLWLLKHNANSLVKNNFGETAYDVAAAANEAYLCHLLDPHHLIDFHITIPVILIEQVTYQQHTSYLSLTLPTETNTIDYYTHKEEHVQNKSKMKLPNTSWFWLTDWTVDHTFPRLDELGWSYYDQKHDTWSEQKPSHYRKHHIKRRRWVRIMKKAAMLTERIVQNEQVDPEISNQRHSSNSTRSLNTTTLTKAIFVGCSTLPQPLLQEQMSTNDTITAWERNDQVMNCRRCHRFFNLLVRRHHCRKCGQIICDRCSTNRIMLSREEIIQPPDHQLEAYQPQRICDHCVEQIVIANSKKKKRNSMMTECPVCVAPLFDFNSVQEQEQHIQSCLSKGQASSSVRYVVYKLNSDSTLIGQECVICFEEFKLGK</sequence>
<dbReference type="PROSITE" id="PS50178">
    <property type="entry name" value="ZF_FYVE"/>
    <property type="match status" value="1"/>
</dbReference>
<dbReference type="PANTHER" id="PTHR24171:SF9">
    <property type="entry name" value="ANKYRIN REPEAT DOMAIN-CONTAINING PROTEIN 39"/>
    <property type="match status" value="1"/>
</dbReference>
<evidence type="ECO:0000313" key="9">
    <source>
        <dbReference type="EMBL" id="RCH86114.1"/>
    </source>
</evidence>
<dbReference type="EMBL" id="PJQM01004007">
    <property type="protein sequence ID" value="RCH86114.1"/>
    <property type="molecule type" value="Genomic_DNA"/>
</dbReference>
<keyword evidence="10" id="KW-1185">Reference proteome</keyword>
<dbReference type="Gene3D" id="1.25.40.20">
    <property type="entry name" value="Ankyrin repeat-containing domain"/>
    <property type="match status" value="1"/>
</dbReference>
<evidence type="ECO:0000256" key="5">
    <source>
        <dbReference type="ARBA" id="ARBA00023043"/>
    </source>
</evidence>
<dbReference type="CDD" id="cd15760">
    <property type="entry name" value="FYVE_scVPS27p_like"/>
    <property type="match status" value="1"/>
</dbReference>
<dbReference type="PRINTS" id="PR01415">
    <property type="entry name" value="ANKYRIN"/>
</dbReference>
<evidence type="ECO:0000256" key="2">
    <source>
        <dbReference type="ARBA" id="ARBA00022737"/>
    </source>
</evidence>
<dbReference type="InterPro" id="IPR000306">
    <property type="entry name" value="Znf_FYVE"/>
</dbReference>
<name>A0A367J832_RHIST</name>
<feature type="repeat" description="ANK" evidence="6">
    <location>
        <begin position="146"/>
        <end position="178"/>
    </location>
</feature>
<feature type="repeat" description="ANK" evidence="6">
    <location>
        <begin position="44"/>
        <end position="66"/>
    </location>
</feature>
<gene>
    <name evidence="9" type="ORF">CU098_004681</name>
</gene>
<evidence type="ECO:0000256" key="6">
    <source>
        <dbReference type="PROSITE-ProRule" id="PRU00023"/>
    </source>
</evidence>
<accession>A0A367J832</accession>
<dbReference type="InterPro" id="IPR013083">
    <property type="entry name" value="Znf_RING/FYVE/PHD"/>
</dbReference>
<dbReference type="OrthoDB" id="10057496at2759"/>
<evidence type="ECO:0000256" key="7">
    <source>
        <dbReference type="PROSITE-ProRule" id="PRU00091"/>
    </source>
</evidence>
<dbReference type="PROSITE" id="PS50088">
    <property type="entry name" value="ANK_REPEAT"/>
    <property type="match status" value="3"/>
</dbReference>
<dbReference type="SUPFAM" id="SSF57903">
    <property type="entry name" value="FYVE/PHD zinc finger"/>
    <property type="match status" value="1"/>
</dbReference>